<dbReference type="InterPro" id="IPR023214">
    <property type="entry name" value="HAD_sf"/>
</dbReference>
<dbReference type="Gene3D" id="3.40.50.1000">
    <property type="entry name" value="HAD superfamily/HAD-like"/>
    <property type="match status" value="1"/>
</dbReference>
<sequence>MNGFPFDTIGFDLDGTLVDTAPDLGRAVNHALARIGRAPVSADVTRELIGGGTRAMLTRALERTGGMVGEEEFAGLYEELIGCYERHTSEGSEPYPGCLAALDALTARGCKLAVVTNKMEYLARKLLDELQMTDRFACILGGDTLGPGRAKPAPDMIEAALERSGGTRFAMVGDSSFDVRAAKAAGAPCVVLSVGYHDAPPETLGADALIDHYDELVGVLERL</sequence>
<protein>
    <recommendedName>
        <fullName evidence="4">phosphoglycolate phosphatase</fullName>
        <ecNumber evidence="4">3.1.3.18</ecNumber>
    </recommendedName>
</protein>
<dbReference type="EMBL" id="WTYK01000009">
    <property type="protein sequence ID" value="MXP42668.1"/>
    <property type="molecule type" value="Genomic_DNA"/>
</dbReference>
<comment type="caution">
    <text evidence="5">The sequence shown here is derived from an EMBL/GenBank/DDBJ whole genome shotgun (WGS) entry which is preliminary data.</text>
</comment>
<accession>A0A6I4UVK8</accession>
<dbReference type="InterPro" id="IPR041492">
    <property type="entry name" value="HAD_2"/>
</dbReference>
<dbReference type="PANTHER" id="PTHR43434:SF1">
    <property type="entry name" value="PHOSPHOGLYCOLATE PHOSPHATASE"/>
    <property type="match status" value="1"/>
</dbReference>
<evidence type="ECO:0000313" key="5">
    <source>
        <dbReference type="EMBL" id="MXP42668.1"/>
    </source>
</evidence>
<gene>
    <name evidence="5" type="ORF">GRI75_13565</name>
</gene>
<dbReference type="GO" id="GO:0006281">
    <property type="term" value="P:DNA repair"/>
    <property type="evidence" value="ECO:0007669"/>
    <property type="project" value="TreeGrafter"/>
</dbReference>
<evidence type="ECO:0000256" key="3">
    <source>
        <dbReference type="ARBA" id="ARBA00006171"/>
    </source>
</evidence>
<evidence type="ECO:0000256" key="2">
    <source>
        <dbReference type="ARBA" id="ARBA00004818"/>
    </source>
</evidence>
<proteinExistence type="inferred from homology"/>
<dbReference type="EC" id="3.1.3.18" evidence="4"/>
<evidence type="ECO:0000256" key="1">
    <source>
        <dbReference type="ARBA" id="ARBA00000830"/>
    </source>
</evidence>
<comment type="similarity">
    <text evidence="3">Belongs to the HAD-like hydrolase superfamily. CbbY/CbbZ/Gph/YieH family.</text>
</comment>
<dbReference type="AlphaFoldDB" id="A0A6I4UVK8"/>
<dbReference type="InterPro" id="IPR006439">
    <property type="entry name" value="HAD-SF_hydro_IA"/>
</dbReference>
<dbReference type="Pfam" id="PF13419">
    <property type="entry name" value="HAD_2"/>
    <property type="match status" value="1"/>
</dbReference>
<comment type="catalytic activity">
    <reaction evidence="1">
        <text>2-phosphoglycolate + H2O = glycolate + phosphate</text>
        <dbReference type="Rhea" id="RHEA:14369"/>
        <dbReference type="ChEBI" id="CHEBI:15377"/>
        <dbReference type="ChEBI" id="CHEBI:29805"/>
        <dbReference type="ChEBI" id="CHEBI:43474"/>
        <dbReference type="ChEBI" id="CHEBI:58033"/>
        <dbReference type="EC" id="3.1.3.18"/>
    </reaction>
</comment>
<dbReference type="Gene3D" id="1.10.150.240">
    <property type="entry name" value="Putative phosphatase, domain 2"/>
    <property type="match status" value="1"/>
</dbReference>
<evidence type="ECO:0000256" key="4">
    <source>
        <dbReference type="ARBA" id="ARBA00013078"/>
    </source>
</evidence>
<keyword evidence="5" id="KW-0378">Hydrolase</keyword>
<dbReference type="Proteomes" id="UP000469159">
    <property type="component" value="Unassembled WGS sequence"/>
</dbReference>
<evidence type="ECO:0000313" key="6">
    <source>
        <dbReference type="Proteomes" id="UP000469159"/>
    </source>
</evidence>
<dbReference type="GO" id="GO:0008967">
    <property type="term" value="F:phosphoglycolate phosphatase activity"/>
    <property type="evidence" value="ECO:0007669"/>
    <property type="project" value="UniProtKB-EC"/>
</dbReference>
<dbReference type="OrthoDB" id="9793014at2"/>
<dbReference type="InterPro" id="IPR023198">
    <property type="entry name" value="PGP-like_dom2"/>
</dbReference>
<dbReference type="InterPro" id="IPR050155">
    <property type="entry name" value="HAD-like_hydrolase_sf"/>
</dbReference>
<keyword evidence="6" id="KW-1185">Reference proteome</keyword>
<name>A0A6I4UVK8_9SPHN</name>
<dbReference type="RefSeq" id="WP_160747525.1">
    <property type="nucleotide sequence ID" value="NZ_WTYK01000009.1"/>
</dbReference>
<dbReference type="InterPro" id="IPR036412">
    <property type="entry name" value="HAD-like_sf"/>
</dbReference>
<dbReference type="NCBIfam" id="TIGR01549">
    <property type="entry name" value="HAD-SF-IA-v1"/>
    <property type="match status" value="1"/>
</dbReference>
<dbReference type="SFLD" id="SFLDG01129">
    <property type="entry name" value="C1.5:_HAD__Beta-PGM__Phosphata"/>
    <property type="match status" value="1"/>
</dbReference>
<dbReference type="GO" id="GO:0005829">
    <property type="term" value="C:cytosol"/>
    <property type="evidence" value="ECO:0007669"/>
    <property type="project" value="TreeGrafter"/>
</dbReference>
<organism evidence="5 6">
    <name type="scientific">Croceibacterium soli</name>
    <dbReference type="NCBI Taxonomy" id="1739690"/>
    <lineage>
        <taxon>Bacteria</taxon>
        <taxon>Pseudomonadati</taxon>
        <taxon>Pseudomonadota</taxon>
        <taxon>Alphaproteobacteria</taxon>
        <taxon>Sphingomonadales</taxon>
        <taxon>Erythrobacteraceae</taxon>
        <taxon>Croceibacterium</taxon>
    </lineage>
</organism>
<dbReference type="SFLD" id="SFLDG01135">
    <property type="entry name" value="C1.5.6:_HAD__Beta-PGM__Phospha"/>
    <property type="match status" value="1"/>
</dbReference>
<dbReference type="PANTHER" id="PTHR43434">
    <property type="entry name" value="PHOSPHOGLYCOLATE PHOSPHATASE"/>
    <property type="match status" value="1"/>
</dbReference>
<reference evidence="5 6" key="1">
    <citation type="submission" date="2019-12" db="EMBL/GenBank/DDBJ databases">
        <title>Genomic-based taxomic classification of the family Erythrobacteraceae.</title>
        <authorList>
            <person name="Xu L."/>
        </authorList>
    </citation>
    <scope>NUCLEOTIDE SEQUENCE [LARGE SCALE GENOMIC DNA]</scope>
    <source>
        <strain evidence="5 6">MCCC 1K02066</strain>
    </source>
</reference>
<dbReference type="SFLD" id="SFLDS00003">
    <property type="entry name" value="Haloacid_Dehalogenase"/>
    <property type="match status" value="1"/>
</dbReference>
<comment type="pathway">
    <text evidence="2">Organic acid metabolism; glycolate biosynthesis; glycolate from 2-phosphoglycolate: step 1/1.</text>
</comment>
<dbReference type="SUPFAM" id="SSF56784">
    <property type="entry name" value="HAD-like"/>
    <property type="match status" value="1"/>
</dbReference>